<dbReference type="InterPro" id="IPR002871">
    <property type="entry name" value="NIF_FeS_clus_asmbl_NifU_N"/>
</dbReference>
<keyword evidence="2" id="KW-0808">Transferase</keyword>
<comment type="caution">
    <text evidence="2">The sequence shown here is derived from an EMBL/GenBank/DDBJ whole genome shotgun (WGS) entry which is preliminary data.</text>
</comment>
<dbReference type="CDD" id="cd06664">
    <property type="entry name" value="IscU_like"/>
    <property type="match status" value="1"/>
</dbReference>
<dbReference type="EC" id="2.-.-.-" evidence="2"/>
<organism evidence="2 3">
    <name type="scientific">Microcoleus asticus IPMA8</name>
    <dbReference type="NCBI Taxonomy" id="2563858"/>
    <lineage>
        <taxon>Bacteria</taxon>
        <taxon>Bacillati</taxon>
        <taxon>Cyanobacteriota</taxon>
        <taxon>Cyanophyceae</taxon>
        <taxon>Oscillatoriophycideae</taxon>
        <taxon>Oscillatoriales</taxon>
        <taxon>Microcoleaceae</taxon>
        <taxon>Microcoleus</taxon>
        <taxon>Microcoleus asticus</taxon>
    </lineage>
</organism>
<name>A0ABX2D0C7_9CYAN</name>
<evidence type="ECO:0000313" key="2">
    <source>
        <dbReference type="EMBL" id="NQE36021.1"/>
    </source>
</evidence>
<dbReference type="Pfam" id="PF01592">
    <property type="entry name" value="NifU_N"/>
    <property type="match status" value="1"/>
</dbReference>
<dbReference type="RefSeq" id="WP_216670574.1">
    <property type="nucleotide sequence ID" value="NZ_CAWPPK010000287.1"/>
</dbReference>
<dbReference type="GO" id="GO:0016740">
    <property type="term" value="F:transferase activity"/>
    <property type="evidence" value="ECO:0007669"/>
    <property type="project" value="UniProtKB-KW"/>
</dbReference>
<proteinExistence type="predicted"/>
<sequence length="150" mass="16640">MKTNDRQIYQQVILTHARKPQNKGKTDPVHRQHRGENPYCGDVVDLTLVLDEAESKIADIKFEGAGCALCLASADLMAIAIKGKTISQVLLMVEQFREMAAGNTQFDPPLEKLNIMQGVSRYPMRVKCATLAWHTLKAALSSVETSNEQV</sequence>
<dbReference type="NCBIfam" id="TIGR01994">
    <property type="entry name" value="SUF_scaf_2"/>
    <property type="match status" value="1"/>
</dbReference>
<reference evidence="2 3" key="1">
    <citation type="journal article" date="2020" name="Sci. Rep.">
        <title>A novel cyanobacterial geosmin producer, revising GeoA distribution and dispersion patterns in Bacteria.</title>
        <authorList>
            <person name="Churro C."/>
            <person name="Semedo-Aguiar A.P."/>
            <person name="Silva A.D."/>
            <person name="Pereira-Leal J.B."/>
            <person name="Leite R.B."/>
        </authorList>
    </citation>
    <scope>NUCLEOTIDE SEQUENCE [LARGE SCALE GENOMIC DNA]</scope>
    <source>
        <strain evidence="2 3">IPMA8</strain>
    </source>
</reference>
<dbReference type="Proteomes" id="UP000702425">
    <property type="component" value="Unassembled WGS sequence"/>
</dbReference>
<dbReference type="PANTHER" id="PTHR10093">
    <property type="entry name" value="IRON-SULFUR CLUSTER ASSEMBLY ENZYME NIFU HOMOLOG"/>
    <property type="match status" value="1"/>
</dbReference>
<evidence type="ECO:0000259" key="1">
    <source>
        <dbReference type="Pfam" id="PF01592"/>
    </source>
</evidence>
<feature type="domain" description="NIF system FeS cluster assembly NifU N-terminal" evidence="1">
    <location>
        <begin position="9"/>
        <end position="128"/>
    </location>
</feature>
<dbReference type="EMBL" id="SRRZ01000071">
    <property type="protein sequence ID" value="NQE36021.1"/>
    <property type="molecule type" value="Genomic_DNA"/>
</dbReference>
<keyword evidence="3" id="KW-1185">Reference proteome</keyword>
<accession>A0ABX2D0C7</accession>
<gene>
    <name evidence="2" type="primary">sufU</name>
    <name evidence="2" type="ORF">E5S67_03783</name>
</gene>
<evidence type="ECO:0000313" key="3">
    <source>
        <dbReference type="Proteomes" id="UP000702425"/>
    </source>
</evidence>
<protein>
    <submittedName>
        <fullName evidence="2">Zinc-dependent sulfurtransferase SufU</fullName>
        <ecNumber evidence="2">2.-.-.-</ecNumber>
    </submittedName>
</protein>